<dbReference type="SUPFAM" id="SSF56112">
    <property type="entry name" value="Protein kinase-like (PK-like)"/>
    <property type="match status" value="1"/>
</dbReference>
<evidence type="ECO:0000256" key="5">
    <source>
        <dbReference type="ARBA" id="ARBA00037982"/>
    </source>
</evidence>
<evidence type="ECO:0000256" key="2">
    <source>
        <dbReference type="ARBA" id="ARBA00022741"/>
    </source>
</evidence>
<protein>
    <recommendedName>
        <fullName evidence="8">Protein kinase domain-containing protein</fullName>
    </recommendedName>
</protein>
<name>A0A7R9KHR5_9ACAR</name>
<dbReference type="InterPro" id="IPR011009">
    <property type="entry name" value="Kinase-like_dom_sf"/>
</dbReference>
<sequence>MEFYAMEYQITYNTYNFVNLNSFVDSGAIGSGGFGTVFKVKHKLDDKIYALKKVEFEDYGLERKVKIMREVKNLSKINSEFVVKYYDSWIEGKHLYIQMEYCPQTLRSVLNDKQQVFGRQSTEAMNIYEYFISCQIFREILECVQYLHELNPPIIHRDIKPENILILHNTKTNTFLKLGDFGLATEHNRPTKTHTQGAGTRNYMAPEVGMGKKYDVKADIYSVGMIGLEMFELNTGGKPLEKYRFASFCAQFNPLYHAIGSMYETLIGDRPTSRRFLCVKTNTDCDKQIGINLSNTSSNDVSKSATPNPAAKQIVPIRQNSINKWNKLNSADIVDNQYVVSKTQTSKHGDDNKSGLSKLPFATQQSVKNRVSEITTNIESCENTNLSVRLKTRINKLNVSLTAAWETKLGKYGPSRSEQPELSVVKTSSRGREPPAIYPKPKHFSSNTCITDDVFDVRQNREEFSKLVDKIGSVVSTPRWPSSQTIPTSSRTQLLTESMSHSISFMSINVDVQPQSSLTPQPRQPFSSSPISFDSPPPHPLTPRWPHC</sequence>
<dbReference type="EMBL" id="CAJPIZ010000828">
    <property type="protein sequence ID" value="CAG2102354.1"/>
    <property type="molecule type" value="Genomic_DNA"/>
</dbReference>
<dbReference type="PROSITE" id="PS50011">
    <property type="entry name" value="PROTEIN_KINASE_DOM"/>
    <property type="match status" value="1"/>
</dbReference>
<dbReference type="Gene3D" id="3.30.200.20">
    <property type="entry name" value="Phosphorylase Kinase, domain 1"/>
    <property type="match status" value="1"/>
</dbReference>
<dbReference type="PROSITE" id="PS00108">
    <property type="entry name" value="PROTEIN_KINASE_ST"/>
    <property type="match status" value="1"/>
</dbReference>
<dbReference type="InterPro" id="IPR000719">
    <property type="entry name" value="Prot_kinase_dom"/>
</dbReference>
<evidence type="ECO:0000256" key="1">
    <source>
        <dbReference type="ARBA" id="ARBA00022679"/>
    </source>
</evidence>
<keyword evidence="10" id="KW-1185">Reference proteome</keyword>
<keyword evidence="4 6" id="KW-0067">ATP-binding</keyword>
<feature type="domain" description="Protein kinase" evidence="8">
    <location>
        <begin position="23"/>
        <end position="322"/>
    </location>
</feature>
<feature type="compositionally biased region" description="Low complexity" evidence="7">
    <location>
        <begin position="525"/>
        <end position="534"/>
    </location>
</feature>
<evidence type="ECO:0000256" key="6">
    <source>
        <dbReference type="PROSITE-ProRule" id="PRU10141"/>
    </source>
</evidence>
<keyword evidence="1" id="KW-0808">Transferase</keyword>
<keyword evidence="3" id="KW-0418">Kinase</keyword>
<dbReference type="PROSITE" id="PS00107">
    <property type="entry name" value="PROTEIN_KINASE_ATP"/>
    <property type="match status" value="1"/>
</dbReference>
<dbReference type="InterPro" id="IPR008271">
    <property type="entry name" value="Ser/Thr_kinase_AS"/>
</dbReference>
<dbReference type="GO" id="GO:0005634">
    <property type="term" value="C:nucleus"/>
    <property type="evidence" value="ECO:0007669"/>
    <property type="project" value="TreeGrafter"/>
</dbReference>
<dbReference type="OrthoDB" id="10254293at2759"/>
<accession>A0A7R9KHR5</accession>
<dbReference type="PANTHER" id="PTHR11042">
    <property type="entry name" value="EUKARYOTIC TRANSLATION INITIATION FACTOR 2-ALPHA KINASE EIF2-ALPHA KINASE -RELATED"/>
    <property type="match status" value="1"/>
</dbReference>
<dbReference type="AlphaFoldDB" id="A0A7R9KHR5"/>
<evidence type="ECO:0000256" key="7">
    <source>
        <dbReference type="SAM" id="MobiDB-lite"/>
    </source>
</evidence>
<dbReference type="InterPro" id="IPR017441">
    <property type="entry name" value="Protein_kinase_ATP_BS"/>
</dbReference>
<keyword evidence="2 6" id="KW-0547">Nucleotide-binding</keyword>
<evidence type="ECO:0000259" key="8">
    <source>
        <dbReference type="PROSITE" id="PS50011"/>
    </source>
</evidence>
<feature type="binding site" evidence="6">
    <location>
        <position position="52"/>
    </location>
    <ligand>
        <name>ATP</name>
        <dbReference type="ChEBI" id="CHEBI:30616"/>
    </ligand>
</feature>
<dbReference type="GO" id="GO:0005737">
    <property type="term" value="C:cytoplasm"/>
    <property type="evidence" value="ECO:0007669"/>
    <property type="project" value="TreeGrafter"/>
</dbReference>
<dbReference type="Pfam" id="PF00069">
    <property type="entry name" value="Pkinase"/>
    <property type="match status" value="1"/>
</dbReference>
<evidence type="ECO:0000313" key="9">
    <source>
        <dbReference type="EMBL" id="CAD7621924.1"/>
    </source>
</evidence>
<dbReference type="GO" id="GO:0004672">
    <property type="term" value="F:protein kinase activity"/>
    <property type="evidence" value="ECO:0007669"/>
    <property type="project" value="InterPro"/>
</dbReference>
<dbReference type="GO" id="GO:0005524">
    <property type="term" value="F:ATP binding"/>
    <property type="evidence" value="ECO:0007669"/>
    <property type="project" value="UniProtKB-UniRule"/>
</dbReference>
<dbReference type="InterPro" id="IPR050339">
    <property type="entry name" value="CC_SR_Kinase"/>
</dbReference>
<evidence type="ECO:0000256" key="3">
    <source>
        <dbReference type="ARBA" id="ARBA00022777"/>
    </source>
</evidence>
<dbReference type="Proteomes" id="UP000759131">
    <property type="component" value="Unassembled WGS sequence"/>
</dbReference>
<feature type="region of interest" description="Disordered" evidence="7">
    <location>
        <begin position="514"/>
        <end position="548"/>
    </location>
</feature>
<dbReference type="SMART" id="SM00220">
    <property type="entry name" value="S_TKc"/>
    <property type="match status" value="1"/>
</dbReference>
<dbReference type="Gene3D" id="1.10.510.10">
    <property type="entry name" value="Transferase(Phosphotransferase) domain 1"/>
    <property type="match status" value="1"/>
</dbReference>
<evidence type="ECO:0000256" key="4">
    <source>
        <dbReference type="ARBA" id="ARBA00022840"/>
    </source>
</evidence>
<proteinExistence type="inferred from homology"/>
<feature type="region of interest" description="Disordered" evidence="7">
    <location>
        <begin position="412"/>
        <end position="443"/>
    </location>
</feature>
<dbReference type="EMBL" id="OC855403">
    <property type="protein sequence ID" value="CAD7621924.1"/>
    <property type="molecule type" value="Genomic_DNA"/>
</dbReference>
<reference evidence="9" key="1">
    <citation type="submission" date="2020-11" db="EMBL/GenBank/DDBJ databases">
        <authorList>
            <person name="Tran Van P."/>
        </authorList>
    </citation>
    <scope>NUCLEOTIDE SEQUENCE</scope>
</reference>
<feature type="compositionally biased region" description="Pro residues" evidence="7">
    <location>
        <begin position="535"/>
        <end position="548"/>
    </location>
</feature>
<evidence type="ECO:0000313" key="10">
    <source>
        <dbReference type="Proteomes" id="UP000759131"/>
    </source>
</evidence>
<organism evidence="9">
    <name type="scientific">Medioppia subpectinata</name>
    <dbReference type="NCBI Taxonomy" id="1979941"/>
    <lineage>
        <taxon>Eukaryota</taxon>
        <taxon>Metazoa</taxon>
        <taxon>Ecdysozoa</taxon>
        <taxon>Arthropoda</taxon>
        <taxon>Chelicerata</taxon>
        <taxon>Arachnida</taxon>
        <taxon>Acari</taxon>
        <taxon>Acariformes</taxon>
        <taxon>Sarcoptiformes</taxon>
        <taxon>Oribatida</taxon>
        <taxon>Brachypylina</taxon>
        <taxon>Oppioidea</taxon>
        <taxon>Oppiidae</taxon>
        <taxon>Medioppia</taxon>
    </lineage>
</organism>
<gene>
    <name evidence="9" type="ORF">OSB1V03_LOCUS2393</name>
</gene>
<comment type="similarity">
    <text evidence="5">Belongs to the protein kinase superfamily. Ser/Thr protein kinase family. GCN2 subfamily.</text>
</comment>